<gene>
    <name evidence="2" type="ORF">VVAX_05372</name>
</gene>
<keyword evidence="1" id="KW-0472">Membrane</keyword>
<evidence type="ECO:0000256" key="1">
    <source>
        <dbReference type="SAM" id="Phobius"/>
    </source>
</evidence>
<dbReference type="AlphaFoldDB" id="A0A679JJD5"/>
<sequence length="195" mass="21041">MRWLDLHNLLGISIAVWALVVALTGVLNELSRPLSAHWRRTGMSEMLQAWKGQPPVLSPGSAEAAMRTVQAALPGRNVTSVIFPSQSFSNPHHFLIWTNGNTPLTHRLFTAALVDARTGALTAVAPMPAYLRALQLARPLHFGDYGGLPLKILWALLDLIAIVVLGSGAYLSLGRLRGTSGNAGAARSRPTRRAR</sequence>
<feature type="transmembrane region" description="Helical" evidence="1">
    <location>
        <begin position="152"/>
        <end position="173"/>
    </location>
</feature>
<accession>A0A679JJD5</accession>
<keyword evidence="1" id="KW-1133">Transmembrane helix</keyword>
<dbReference type="PANTHER" id="PTHR34219">
    <property type="entry name" value="IRON-REGULATED INNER MEMBRANE PROTEIN-RELATED"/>
    <property type="match status" value="1"/>
</dbReference>
<name>A0A679JJD5_VARPD</name>
<feature type="transmembrane region" description="Helical" evidence="1">
    <location>
        <begin position="6"/>
        <end position="30"/>
    </location>
</feature>
<organism evidence="2">
    <name type="scientific">Variovorax paradoxus</name>
    <dbReference type="NCBI Taxonomy" id="34073"/>
    <lineage>
        <taxon>Bacteria</taxon>
        <taxon>Pseudomonadati</taxon>
        <taxon>Pseudomonadota</taxon>
        <taxon>Betaproteobacteria</taxon>
        <taxon>Burkholderiales</taxon>
        <taxon>Comamonadaceae</taxon>
        <taxon>Variovorax</taxon>
    </lineage>
</organism>
<dbReference type="Pfam" id="PF03929">
    <property type="entry name" value="PepSY_TM"/>
    <property type="match status" value="1"/>
</dbReference>
<protein>
    <recommendedName>
        <fullName evidence="3">PepSY domain-containing protein</fullName>
    </recommendedName>
</protein>
<dbReference type="InterPro" id="IPR005625">
    <property type="entry name" value="PepSY-ass_TM"/>
</dbReference>
<proteinExistence type="predicted"/>
<evidence type="ECO:0000313" key="2">
    <source>
        <dbReference type="EMBL" id="CAA2109101.1"/>
    </source>
</evidence>
<evidence type="ECO:0008006" key="3">
    <source>
        <dbReference type="Google" id="ProtNLM"/>
    </source>
</evidence>
<dbReference type="EMBL" id="LR743508">
    <property type="protein sequence ID" value="CAA2109101.1"/>
    <property type="molecule type" value="Genomic_DNA"/>
</dbReference>
<keyword evidence="1" id="KW-0812">Transmembrane</keyword>
<dbReference type="PANTHER" id="PTHR34219:SF3">
    <property type="entry name" value="BLL7967 PROTEIN"/>
    <property type="match status" value="1"/>
</dbReference>
<reference evidence="2" key="1">
    <citation type="submission" date="2019-12" db="EMBL/GenBank/DDBJ databases">
        <authorList>
            <person name="Cremers G."/>
        </authorList>
    </citation>
    <scope>NUCLEOTIDE SEQUENCE</scope>
    <source>
        <strain evidence="2">Vvax</strain>
    </source>
</reference>